<dbReference type="InterPro" id="IPR040622">
    <property type="entry name" value="EGF_integrin_1"/>
</dbReference>
<keyword evidence="10 15" id="KW-0401">Integrin</keyword>
<sequence>TYVNIWRRFILYIDKLCEDTAITSCDQCIRKHPQCAWCSRTSDNSNIKRCRSYTKTLQASACATADITMPRSDVIFQKNLPFSSRDDINVVQLRPQNININLRKGDTVKFNVTFRKVKDYPVDLYYVMDLSNSMKDDLAELQKLGARLAEEIRQNVTSDINMGFGTFVDKVMMPFTSTVPDQLKNPCVKADEFCSAPFGFRHQQPISGDLTAFKESVQNTNISGNIDSPEGGFDALMQIAVCGNKIGWRESASHLVVFTTDASFHTALDGKLAAILDANDMQCHLTKVNSSVDSNVYVYDKSKELDYPSIGQLRAAFVANKIQPIFAVTKEVRSLYDGLKSLIPNSFVDELANDSNNIISIIKTAYNKLKEKLQMSLDDDNKPTGVGISYRTLCPTAGGWAENSLSCDQIKIGSEVTYEFTISASSCPATLPSQPMTFTSSSLQEFVKFNFNFLCDCNCSSMAEVDSPSCSTNGSLVCGACLCNDGHEGSRCQCTQSTIGLSLNAQCKRSDTADICERNGRCVCGVCDCDENYHGKYCQCTNTGCPVTDGNVCGKLCGCVGGKCENCYNQPKCNCTSKNGIPYTLDNVGSCTCHESECIDQRSNNTMVCSGNGNCSCSSCICDPKYDGIYCQHCNSPSCKTITAECSSHEACAICVNAAVQNRENANDLCQVQCKDVTFQTVKAIPDCSVCTANSGVTCPSDCADVDPSVLTPTPCSQAQSTGQCKVSYNIVWKKSLRNYLVLIKEFDQAIDCPKPINPLVIVLPIVAGIVILGLIALVAWKVYQTWRDKREWKVFENEMKKSKWTKGQNPIFEEASTRFENPTFHGT</sequence>
<dbReference type="Gene3D" id="2.10.25.10">
    <property type="entry name" value="Laminin"/>
    <property type="match status" value="3"/>
</dbReference>
<dbReference type="GO" id="GO:0033627">
    <property type="term" value="P:cell adhesion mediated by integrin"/>
    <property type="evidence" value="ECO:0000318"/>
    <property type="project" value="GO_Central"/>
</dbReference>
<keyword evidence="20" id="KW-1185">Reference proteome</keyword>
<protein>
    <recommendedName>
        <fullName evidence="15">Integrin beta</fullName>
    </recommendedName>
</protein>
<evidence type="ECO:0000256" key="8">
    <source>
        <dbReference type="ARBA" id="ARBA00022889"/>
    </source>
</evidence>
<feature type="disulfide bond" evidence="14">
    <location>
        <begin position="524"/>
        <end position="553"/>
    </location>
</feature>
<feature type="disulfide bond" evidence="14">
    <location>
        <begin position="38"/>
        <end position="50"/>
    </location>
</feature>
<dbReference type="GeneTree" id="ENSGT01150000286919"/>
<feature type="disulfide bond" evidence="14">
    <location>
        <begin position="617"/>
        <end position="670"/>
    </location>
</feature>
<dbReference type="InterPro" id="IPR057243">
    <property type="entry name" value="Integrin_I-EGF_CS"/>
</dbReference>
<feature type="disulfide bond" evidence="14">
    <location>
        <begin position="529"/>
        <end position="538"/>
    </location>
</feature>
<dbReference type="FunFam" id="3.40.50.410:FF:000002">
    <property type="entry name" value="Integrin beta"/>
    <property type="match status" value="1"/>
</dbReference>
<evidence type="ECO:0000259" key="18">
    <source>
        <dbReference type="SMART" id="SM01241"/>
    </source>
</evidence>
<feature type="disulfide bond" evidence="14">
    <location>
        <begin position="674"/>
        <end position="725"/>
    </location>
</feature>
<keyword evidence="5 15" id="KW-0812">Transmembrane</keyword>
<evidence type="ECO:0000256" key="10">
    <source>
        <dbReference type="ARBA" id="ARBA00023037"/>
    </source>
</evidence>
<gene>
    <name evidence="19" type="primary">LOC100180214</name>
</gene>
<evidence type="ECO:0000256" key="5">
    <source>
        <dbReference type="ARBA" id="ARBA00022692"/>
    </source>
</evidence>
<evidence type="ECO:0000256" key="16">
    <source>
        <dbReference type="SAM" id="Phobius"/>
    </source>
</evidence>
<dbReference type="SUPFAM" id="SSF53300">
    <property type="entry name" value="vWA-like"/>
    <property type="match status" value="1"/>
</dbReference>
<dbReference type="GO" id="GO:0005925">
    <property type="term" value="C:focal adhesion"/>
    <property type="evidence" value="ECO:0000318"/>
    <property type="project" value="GO_Central"/>
</dbReference>
<dbReference type="PROSITE" id="PS00243">
    <property type="entry name" value="I_EGF_1"/>
    <property type="match status" value="1"/>
</dbReference>
<feature type="disulfide bond" evidence="14">
    <location>
        <begin position="455"/>
        <end position="459"/>
    </location>
</feature>
<evidence type="ECO:0000256" key="6">
    <source>
        <dbReference type="ARBA" id="ARBA00022729"/>
    </source>
</evidence>
<keyword evidence="11 16" id="KW-0472">Membrane</keyword>
<dbReference type="GO" id="GO:0007160">
    <property type="term" value="P:cell-matrix adhesion"/>
    <property type="evidence" value="ECO:0000318"/>
    <property type="project" value="GO_Central"/>
</dbReference>
<dbReference type="GO" id="GO:0008305">
    <property type="term" value="C:integrin complex"/>
    <property type="evidence" value="ECO:0000318"/>
    <property type="project" value="GO_Central"/>
</dbReference>
<feature type="disulfide bond" evidence="14">
    <location>
        <begin position="478"/>
        <end position="516"/>
    </location>
</feature>
<name>F6RRW9_CIOIN</name>
<dbReference type="Pfam" id="PF08725">
    <property type="entry name" value="Integrin_b_cyt"/>
    <property type="match status" value="1"/>
</dbReference>
<feature type="disulfide bond" evidence="14">
    <location>
        <begin position="187"/>
        <end position="194"/>
    </location>
</feature>
<dbReference type="SMART" id="SM01241">
    <property type="entry name" value="Integrin_b_cyt"/>
    <property type="match status" value="1"/>
</dbReference>
<evidence type="ECO:0000256" key="9">
    <source>
        <dbReference type="ARBA" id="ARBA00022989"/>
    </source>
</evidence>
<feature type="disulfide bond" evidence="14">
    <location>
        <begin position="394"/>
        <end position="407"/>
    </location>
</feature>
<dbReference type="GO" id="GO:0009986">
    <property type="term" value="C:cell surface"/>
    <property type="evidence" value="ECO:0000318"/>
    <property type="project" value="GO_Central"/>
</dbReference>
<reference evidence="20" key="1">
    <citation type="journal article" date="2002" name="Science">
        <title>The draft genome of Ciona intestinalis: insights into chordate and vertebrate origins.</title>
        <authorList>
            <person name="Dehal P."/>
            <person name="Satou Y."/>
            <person name="Campbell R.K."/>
            <person name="Chapman J."/>
            <person name="Degnan B."/>
            <person name="De Tomaso A."/>
            <person name="Davidson B."/>
            <person name="Di Gregorio A."/>
            <person name="Gelpke M."/>
            <person name="Goodstein D.M."/>
            <person name="Harafuji N."/>
            <person name="Hastings K.E."/>
            <person name="Ho I."/>
            <person name="Hotta K."/>
            <person name="Huang W."/>
            <person name="Kawashima T."/>
            <person name="Lemaire P."/>
            <person name="Martinez D."/>
            <person name="Meinertzhagen I.A."/>
            <person name="Necula S."/>
            <person name="Nonaka M."/>
            <person name="Putnam N."/>
            <person name="Rash S."/>
            <person name="Saiga H."/>
            <person name="Satake M."/>
            <person name="Terry A."/>
            <person name="Yamada L."/>
            <person name="Wang H.G."/>
            <person name="Awazu S."/>
            <person name="Azumi K."/>
            <person name="Boore J."/>
            <person name="Branno M."/>
            <person name="Chin-Bow S."/>
            <person name="DeSantis R."/>
            <person name="Doyle S."/>
            <person name="Francino P."/>
            <person name="Keys D.N."/>
            <person name="Haga S."/>
            <person name="Hayashi H."/>
            <person name="Hino K."/>
            <person name="Imai K.S."/>
            <person name="Inaba K."/>
            <person name="Kano S."/>
            <person name="Kobayashi K."/>
            <person name="Kobayashi M."/>
            <person name="Lee B.I."/>
            <person name="Makabe K.W."/>
            <person name="Manohar C."/>
            <person name="Matassi G."/>
            <person name="Medina M."/>
            <person name="Mochizuki Y."/>
            <person name="Mount S."/>
            <person name="Morishita T."/>
            <person name="Miura S."/>
            <person name="Nakayama A."/>
            <person name="Nishizaka S."/>
            <person name="Nomoto H."/>
            <person name="Ohta F."/>
            <person name="Oishi K."/>
            <person name="Rigoutsos I."/>
            <person name="Sano M."/>
            <person name="Sasaki A."/>
            <person name="Sasakura Y."/>
            <person name="Shoguchi E."/>
            <person name="Shin-i T."/>
            <person name="Spagnuolo A."/>
            <person name="Stainier D."/>
            <person name="Suzuki M.M."/>
            <person name="Tassy O."/>
            <person name="Takatori N."/>
            <person name="Tokuoka M."/>
            <person name="Yagi K."/>
            <person name="Yoshizaki F."/>
            <person name="Wada S."/>
            <person name="Zhang C."/>
            <person name="Hyatt P.D."/>
            <person name="Larimer F."/>
            <person name="Detter C."/>
            <person name="Doggett N."/>
            <person name="Glavina T."/>
            <person name="Hawkins T."/>
            <person name="Richardson P."/>
            <person name="Lucas S."/>
            <person name="Kohara Y."/>
            <person name="Levine M."/>
            <person name="Satoh N."/>
            <person name="Rokhsar D.S."/>
        </authorList>
    </citation>
    <scope>NUCLEOTIDE SEQUENCE [LARGE SCALE GENOMIC DNA]</scope>
</reference>
<dbReference type="OMA" id="TNCECQC"/>
<dbReference type="InterPro" id="IPR036465">
    <property type="entry name" value="vWFA_dom_sf"/>
</dbReference>
<dbReference type="SUPFAM" id="SSF103575">
    <property type="entry name" value="Plexin repeat"/>
    <property type="match status" value="1"/>
</dbReference>
<dbReference type="Gene3D" id="1.20.5.100">
    <property type="entry name" value="Cytochrome c1, transmembrane anchor, C-terminal"/>
    <property type="match status" value="1"/>
</dbReference>
<keyword evidence="4" id="KW-0245">EGF-like domain</keyword>
<keyword evidence="6" id="KW-0732">Signal</keyword>
<feature type="disulfide bond" evidence="14">
    <location>
        <begin position="559"/>
        <end position="609"/>
    </location>
</feature>
<reference evidence="19" key="3">
    <citation type="submission" date="2025-09" db="UniProtKB">
        <authorList>
            <consortium name="Ensembl"/>
        </authorList>
    </citation>
    <scope>IDENTIFICATION</scope>
</reference>
<evidence type="ECO:0000259" key="17">
    <source>
        <dbReference type="SMART" id="SM00187"/>
    </source>
</evidence>
<dbReference type="AlphaFoldDB" id="F6RRW9"/>
<dbReference type="InParanoid" id="F6RRW9"/>
<dbReference type="Gene3D" id="3.30.1680.10">
    <property type="entry name" value="ligand-binding face of the semaphorins, domain 2"/>
    <property type="match status" value="1"/>
</dbReference>
<keyword evidence="3" id="KW-1003">Cell membrane</keyword>
<reference evidence="19" key="2">
    <citation type="submission" date="2025-08" db="UniProtKB">
        <authorList>
            <consortium name="Ensembl"/>
        </authorList>
    </citation>
    <scope>IDENTIFICATION</scope>
</reference>
<feature type="disulfide bond" evidence="14">
    <location>
        <begin position="646"/>
        <end position="655"/>
    </location>
</feature>
<dbReference type="HOGENOM" id="CLU_011772_0_1_1"/>
<evidence type="ECO:0000256" key="13">
    <source>
        <dbReference type="ARBA" id="ARBA00023180"/>
    </source>
</evidence>
<dbReference type="Pfam" id="PF18372">
    <property type="entry name" value="I-EGF_1"/>
    <property type="match status" value="1"/>
</dbReference>
<evidence type="ECO:0000256" key="7">
    <source>
        <dbReference type="ARBA" id="ARBA00022737"/>
    </source>
</evidence>
<dbReference type="Gene3D" id="3.40.50.410">
    <property type="entry name" value="von Willebrand factor, type A domain"/>
    <property type="match status" value="1"/>
</dbReference>
<evidence type="ECO:0000256" key="4">
    <source>
        <dbReference type="ARBA" id="ARBA00022536"/>
    </source>
</evidence>
<dbReference type="FunFam" id="2.10.25.10:FF:000305">
    <property type="entry name" value="Integrin beta"/>
    <property type="match status" value="1"/>
</dbReference>
<feature type="disulfide bond" evidence="14">
    <location>
        <begin position="652"/>
        <end position="753"/>
    </location>
</feature>
<keyword evidence="12 14" id="KW-1015">Disulfide bond</keyword>
<feature type="disulfide bond" evidence="14">
    <location>
        <begin position="622"/>
        <end position="631"/>
    </location>
</feature>
<feature type="disulfide bond" evidence="14">
    <location>
        <begin position="25"/>
        <end position="35"/>
    </location>
</feature>
<evidence type="ECO:0000256" key="2">
    <source>
        <dbReference type="ARBA" id="ARBA00007449"/>
    </source>
</evidence>
<comment type="similarity">
    <text evidence="2 15">Belongs to the integrin beta chain family.</text>
</comment>
<feature type="transmembrane region" description="Helical" evidence="16">
    <location>
        <begin position="760"/>
        <end position="784"/>
    </location>
</feature>
<keyword evidence="7" id="KW-0677">Repeat</keyword>
<feature type="disulfide bond" evidence="14">
    <location>
        <begin position="522"/>
        <end position="527"/>
    </location>
</feature>
<dbReference type="Pfam" id="PF00362">
    <property type="entry name" value="Integrin_beta"/>
    <property type="match status" value="1"/>
</dbReference>
<dbReference type="Gene3D" id="2.60.40.1510">
    <property type="entry name" value="ntegrin, alpha v. Chain A, domain 3"/>
    <property type="match status" value="1"/>
</dbReference>
<evidence type="ECO:0000313" key="19">
    <source>
        <dbReference type="Ensembl" id="ENSCINP00000013115.3"/>
    </source>
</evidence>
<feature type="disulfide bond" evidence="14">
    <location>
        <begin position="540"/>
        <end position="545"/>
    </location>
</feature>
<evidence type="ECO:0000256" key="1">
    <source>
        <dbReference type="ARBA" id="ARBA00004251"/>
    </source>
</evidence>
<dbReference type="Ensembl" id="ENSCINT00000013115.3">
    <property type="protein sequence ID" value="ENSCINP00000013115.3"/>
    <property type="gene ID" value="ENSCING00000006316.3"/>
</dbReference>
<evidence type="ECO:0000256" key="14">
    <source>
        <dbReference type="PIRSR" id="PIRSR002512-1"/>
    </source>
</evidence>
<feature type="disulfide bond" evidence="14">
    <location>
        <begin position="242"/>
        <end position="283"/>
    </location>
</feature>
<evidence type="ECO:0000256" key="11">
    <source>
        <dbReference type="ARBA" id="ARBA00023136"/>
    </source>
</evidence>
<dbReference type="InterPro" id="IPR032695">
    <property type="entry name" value="Integrin_dom_sf"/>
</dbReference>
<evidence type="ECO:0000313" key="20">
    <source>
        <dbReference type="Proteomes" id="UP000008144"/>
    </source>
</evidence>
<evidence type="ECO:0000256" key="3">
    <source>
        <dbReference type="ARBA" id="ARBA00022475"/>
    </source>
</evidence>
<dbReference type="GO" id="GO:0016477">
    <property type="term" value="P:cell migration"/>
    <property type="evidence" value="ECO:0000318"/>
    <property type="project" value="GO_Central"/>
</dbReference>
<feature type="disulfide bond" evidence="14">
    <location>
        <begin position="28"/>
        <end position="62"/>
    </location>
</feature>
<feature type="domain" description="Integrin beta subunit VWA" evidence="17">
    <location>
        <begin position="24"/>
        <end position="457"/>
    </location>
</feature>
<dbReference type="PANTHER" id="PTHR10082:SF60">
    <property type="entry name" value="INTEGRIN BETA-PS"/>
    <property type="match status" value="1"/>
</dbReference>
<dbReference type="STRING" id="7719.ENSCINP00000013115"/>
<evidence type="ECO:0000256" key="12">
    <source>
        <dbReference type="ARBA" id="ARBA00023157"/>
    </source>
</evidence>
<feature type="disulfide bond" evidence="14">
    <location>
        <begin position="483"/>
        <end position="492"/>
    </location>
</feature>
<keyword evidence="8 15" id="KW-0130">Cell adhesion</keyword>
<keyword evidence="13" id="KW-0325">Glycoprotein</keyword>
<dbReference type="InterPro" id="IPR014836">
    <property type="entry name" value="Integrin_bsu_cyt_dom"/>
</dbReference>
<feature type="disulfide bond" evidence="14">
    <location>
        <begin position="615"/>
        <end position="620"/>
    </location>
</feature>
<dbReference type="PANTHER" id="PTHR10082">
    <property type="entry name" value="INTEGRIN BETA SUBUNIT"/>
    <property type="match status" value="1"/>
</dbReference>
<dbReference type="InterPro" id="IPR015812">
    <property type="entry name" value="Integrin_bsu"/>
</dbReference>
<comment type="subcellular location">
    <subcellularLocation>
        <location evidence="1 15">Cell membrane</location>
        <topology evidence="1 15">Single-pass type I membrane protein</topology>
    </subcellularLocation>
</comment>
<dbReference type="GO" id="GO:0007229">
    <property type="term" value="P:integrin-mediated signaling pathway"/>
    <property type="evidence" value="ECO:0000318"/>
    <property type="project" value="GO_Central"/>
</dbReference>
<feature type="domain" description="Integrin beta subunit cytoplasmic" evidence="18">
    <location>
        <begin position="782"/>
        <end position="828"/>
    </location>
</feature>
<dbReference type="InterPro" id="IPR002369">
    <property type="entry name" value="Integrin_bsu_VWA"/>
</dbReference>
<dbReference type="SUPFAM" id="SSF69179">
    <property type="entry name" value="Integrin domains"/>
    <property type="match status" value="1"/>
</dbReference>
<feature type="disulfide bond" evidence="14">
    <location>
        <begin position="564"/>
        <end position="573"/>
    </location>
</feature>
<keyword evidence="9 16" id="KW-1133">Transmembrane helix</keyword>
<organism evidence="19 20">
    <name type="scientific">Ciona intestinalis</name>
    <name type="common">Transparent sea squirt</name>
    <name type="synonym">Ascidia intestinalis</name>
    <dbReference type="NCBI Taxonomy" id="7719"/>
    <lineage>
        <taxon>Eukaryota</taxon>
        <taxon>Metazoa</taxon>
        <taxon>Chordata</taxon>
        <taxon>Tunicata</taxon>
        <taxon>Ascidiacea</taxon>
        <taxon>Phlebobranchia</taxon>
        <taxon>Cionidae</taxon>
        <taxon>Ciona</taxon>
    </lineage>
</organism>
<proteinExistence type="inferred from homology"/>
<accession>F6RRW9</accession>
<dbReference type="PRINTS" id="PR01186">
    <property type="entry name" value="INTEGRINB"/>
</dbReference>
<dbReference type="Proteomes" id="UP000008144">
    <property type="component" value="Unassembled WGS sequence"/>
</dbReference>
<dbReference type="PIRSF" id="PIRSF002512">
    <property type="entry name" value="Integrin_B"/>
    <property type="match status" value="1"/>
</dbReference>
<dbReference type="GO" id="GO:0005178">
    <property type="term" value="F:integrin binding"/>
    <property type="evidence" value="ECO:0000318"/>
    <property type="project" value="GO_Central"/>
</dbReference>
<dbReference type="GO" id="GO:0098609">
    <property type="term" value="P:cell-cell adhesion"/>
    <property type="evidence" value="ECO:0000318"/>
    <property type="project" value="GO_Central"/>
</dbReference>
<evidence type="ECO:0000256" key="15">
    <source>
        <dbReference type="RuleBase" id="RU000633"/>
    </source>
</evidence>
<dbReference type="SMART" id="SM00187">
    <property type="entry name" value="INB"/>
    <property type="match status" value="1"/>
</dbReference>